<accession>A2SK63</accession>
<keyword evidence="7 10" id="KW-1133">Transmembrane helix</keyword>
<dbReference type="KEGG" id="mpt:Mpe_A2999"/>
<dbReference type="NCBIfam" id="TIGR00540">
    <property type="entry name" value="TPR_hemY_coli"/>
    <property type="match status" value="1"/>
</dbReference>
<dbReference type="Gene3D" id="1.25.40.10">
    <property type="entry name" value="Tetratricopeptide repeat domain"/>
    <property type="match status" value="1"/>
</dbReference>
<comment type="pathway">
    <text evidence="3">Porphyrin-containing compound metabolism; protoheme biosynthesis.</text>
</comment>
<keyword evidence="9" id="KW-0627">Porphyrin biosynthesis</keyword>
<feature type="transmembrane region" description="Helical" evidence="10">
    <location>
        <begin position="41"/>
        <end position="66"/>
    </location>
</feature>
<evidence type="ECO:0000313" key="13">
    <source>
        <dbReference type="Proteomes" id="UP000000366"/>
    </source>
</evidence>
<comment type="subcellular location">
    <subcellularLocation>
        <location evidence="2">Cell inner membrane</location>
        <topology evidence="2">Multi-pass membrane protein</topology>
    </subcellularLocation>
</comment>
<keyword evidence="13" id="KW-1185">Reference proteome</keyword>
<evidence type="ECO:0000256" key="3">
    <source>
        <dbReference type="ARBA" id="ARBA00004744"/>
    </source>
</evidence>
<evidence type="ECO:0000259" key="11">
    <source>
        <dbReference type="Pfam" id="PF07219"/>
    </source>
</evidence>
<keyword evidence="6 10" id="KW-0812">Transmembrane</keyword>
<dbReference type="AlphaFoldDB" id="A2SK63"/>
<evidence type="ECO:0000256" key="7">
    <source>
        <dbReference type="ARBA" id="ARBA00022989"/>
    </source>
</evidence>
<evidence type="ECO:0000256" key="5">
    <source>
        <dbReference type="ARBA" id="ARBA00022519"/>
    </source>
</evidence>
<protein>
    <submittedName>
        <fullName evidence="12">Putative porphyrin biosynthesis-related protein</fullName>
    </submittedName>
</protein>
<gene>
    <name evidence="12" type="ordered locus">Mpe_A2999</name>
</gene>
<dbReference type="Pfam" id="PF07219">
    <property type="entry name" value="HemY_N"/>
    <property type="match status" value="1"/>
</dbReference>
<evidence type="ECO:0000256" key="4">
    <source>
        <dbReference type="ARBA" id="ARBA00022475"/>
    </source>
</evidence>
<sequence>MRNVIWLLLLAIVAVVAASLLGSNDNLVTLYWAPWRVDLSFNLFMVILVGLCLVLNALIQAVGLLIGLPRRAREWRVSRRDRIAQGALREALSQYFGGRYGRAHKAAQRAVAIQADTPELRQDAEFTVLGHLLAAGSLHRLQDRTRRDEQLAQALDLARRNTAARPAEEGARLLAAEWALDDRDAARTLELLSQLPPGVSRRTQALRLKLKAARLAQEPLEALKTARLLAKHQGFSPAAAQGLMRTLAIEALDTARDTDQTQRVWREFDPADRRDVVVAAHGARQLVALGATEDARTWLRPFWDRVATLPREERDMLAFALADAVDGIGPEWLPRLEAALQSCPGEGALAYGVGRAMMARQLWGKARALLEQAARDEALTPTVRREAWLHLAAMAEQDRDEERAAQCFRAAAALG</sequence>
<comment type="function">
    <text evidence="1">Involved in a late step of protoheme IX synthesis.</text>
</comment>
<evidence type="ECO:0000313" key="12">
    <source>
        <dbReference type="EMBL" id="ABM95952.1"/>
    </source>
</evidence>
<name>A2SK63_METPP</name>
<evidence type="ECO:0000256" key="9">
    <source>
        <dbReference type="ARBA" id="ARBA00023244"/>
    </source>
</evidence>
<dbReference type="GO" id="GO:0006779">
    <property type="term" value="P:porphyrin-containing compound biosynthetic process"/>
    <property type="evidence" value="ECO:0007669"/>
    <property type="project" value="UniProtKB-KW"/>
</dbReference>
<evidence type="ECO:0000256" key="1">
    <source>
        <dbReference type="ARBA" id="ARBA00002962"/>
    </source>
</evidence>
<organism evidence="12 13">
    <name type="scientific">Methylibium petroleiphilum (strain ATCC BAA-1232 / LMG 22953 / PM1)</name>
    <dbReference type="NCBI Taxonomy" id="420662"/>
    <lineage>
        <taxon>Bacteria</taxon>
        <taxon>Pseudomonadati</taxon>
        <taxon>Pseudomonadota</taxon>
        <taxon>Betaproteobacteria</taxon>
        <taxon>Burkholderiales</taxon>
        <taxon>Sphaerotilaceae</taxon>
        <taxon>Methylibium</taxon>
    </lineage>
</organism>
<dbReference type="GO" id="GO:0005886">
    <property type="term" value="C:plasma membrane"/>
    <property type="evidence" value="ECO:0007669"/>
    <property type="project" value="UniProtKB-SubCell"/>
</dbReference>
<dbReference type="UniPathway" id="UPA00252"/>
<keyword evidence="5" id="KW-0997">Cell inner membrane</keyword>
<evidence type="ECO:0000256" key="10">
    <source>
        <dbReference type="SAM" id="Phobius"/>
    </source>
</evidence>
<evidence type="ECO:0000256" key="6">
    <source>
        <dbReference type="ARBA" id="ARBA00022692"/>
    </source>
</evidence>
<dbReference type="RefSeq" id="WP_011830575.1">
    <property type="nucleotide sequence ID" value="NC_008825.1"/>
</dbReference>
<evidence type="ECO:0000256" key="8">
    <source>
        <dbReference type="ARBA" id="ARBA00023136"/>
    </source>
</evidence>
<keyword evidence="4" id="KW-1003">Cell membrane</keyword>
<feature type="domain" description="HemY N-terminal" evidence="11">
    <location>
        <begin position="28"/>
        <end position="118"/>
    </location>
</feature>
<dbReference type="InterPro" id="IPR011990">
    <property type="entry name" value="TPR-like_helical_dom_sf"/>
</dbReference>
<dbReference type="HOGENOM" id="CLU_037501_0_1_4"/>
<evidence type="ECO:0000256" key="2">
    <source>
        <dbReference type="ARBA" id="ARBA00004429"/>
    </source>
</evidence>
<reference evidence="12 13" key="1">
    <citation type="journal article" date="2007" name="J. Bacteriol.">
        <title>Whole-genome analysis of the methyl tert-butyl ether-degrading beta-proteobacterium Methylibium petroleiphilum PM1.</title>
        <authorList>
            <person name="Kane S.R."/>
            <person name="Chakicherla A.Y."/>
            <person name="Chain P.S.G."/>
            <person name="Schmidt R."/>
            <person name="Shin M.W."/>
            <person name="Legler T.C."/>
            <person name="Scow K.M."/>
            <person name="Larimer F.W."/>
            <person name="Lucas S.M."/>
            <person name="Richardson P.M."/>
            <person name="Hristova K.R."/>
        </authorList>
    </citation>
    <scope>NUCLEOTIDE SEQUENCE [LARGE SCALE GENOMIC DNA]</scope>
    <source>
        <strain evidence="13">ATCC BAA-1232 / LMG 22953 / PM1</strain>
    </source>
</reference>
<dbReference type="eggNOG" id="COG3071">
    <property type="taxonomic scope" value="Bacteria"/>
</dbReference>
<keyword evidence="8 10" id="KW-0472">Membrane</keyword>
<dbReference type="SUPFAM" id="SSF48452">
    <property type="entry name" value="TPR-like"/>
    <property type="match status" value="1"/>
</dbReference>
<dbReference type="EMBL" id="CP000555">
    <property type="protein sequence ID" value="ABM95952.1"/>
    <property type="molecule type" value="Genomic_DNA"/>
</dbReference>
<dbReference type="InterPro" id="IPR005254">
    <property type="entry name" value="Heme_biosyn_assoc_TPR_pro"/>
</dbReference>
<dbReference type="InterPro" id="IPR010817">
    <property type="entry name" value="HemY_N"/>
</dbReference>
<dbReference type="STRING" id="420662.Mpe_A2999"/>
<dbReference type="GO" id="GO:0042168">
    <property type="term" value="P:heme metabolic process"/>
    <property type="evidence" value="ECO:0007669"/>
    <property type="project" value="InterPro"/>
</dbReference>
<dbReference type="Proteomes" id="UP000000366">
    <property type="component" value="Chromosome"/>
</dbReference>
<proteinExistence type="predicted"/>